<evidence type="ECO:0000259" key="8">
    <source>
        <dbReference type="PROSITE" id="PS51202"/>
    </source>
</evidence>
<dbReference type="InterPro" id="IPR006037">
    <property type="entry name" value="RCK_C"/>
</dbReference>
<feature type="transmembrane region" description="Helical" evidence="7">
    <location>
        <begin position="6"/>
        <end position="24"/>
    </location>
</feature>
<feature type="transmembrane region" description="Helical" evidence="7">
    <location>
        <begin position="424"/>
        <end position="457"/>
    </location>
</feature>
<feature type="transmembrane region" description="Helical" evidence="7">
    <location>
        <begin position="584"/>
        <end position="608"/>
    </location>
</feature>
<comment type="caution">
    <text evidence="9">The sequence shown here is derived from an EMBL/GenBank/DDBJ whole genome shotgun (WGS) entry which is preliminary data.</text>
</comment>
<dbReference type="GO" id="GO:0006813">
    <property type="term" value="P:potassium ion transport"/>
    <property type="evidence" value="ECO:0007669"/>
    <property type="project" value="InterPro"/>
</dbReference>
<dbReference type="OrthoDB" id="9765532at2"/>
<dbReference type="InterPro" id="IPR004680">
    <property type="entry name" value="Cit_transptr-like_dom"/>
</dbReference>
<evidence type="ECO:0000256" key="6">
    <source>
        <dbReference type="ARBA" id="ARBA00023136"/>
    </source>
</evidence>
<evidence type="ECO:0000256" key="5">
    <source>
        <dbReference type="ARBA" id="ARBA00022989"/>
    </source>
</evidence>
<dbReference type="PROSITE" id="PS51202">
    <property type="entry name" value="RCK_C"/>
    <property type="match status" value="1"/>
</dbReference>
<feature type="transmembrane region" description="Helical" evidence="7">
    <location>
        <begin position="469"/>
        <end position="490"/>
    </location>
</feature>
<feature type="domain" description="RCK C-terminal" evidence="8">
    <location>
        <begin position="206"/>
        <end position="290"/>
    </location>
</feature>
<dbReference type="GO" id="GO:0005886">
    <property type="term" value="C:plasma membrane"/>
    <property type="evidence" value="ECO:0007669"/>
    <property type="project" value="TreeGrafter"/>
</dbReference>
<reference evidence="9 10" key="1">
    <citation type="submission" date="2019-03" db="EMBL/GenBank/DDBJ databases">
        <title>Genomic Encyclopedia of Archaeal and Bacterial Type Strains, Phase II (KMG-II): from individual species to whole genera.</title>
        <authorList>
            <person name="Goeker M."/>
        </authorList>
    </citation>
    <scope>NUCLEOTIDE SEQUENCE [LARGE SCALE GENOMIC DNA]</scope>
    <source>
        <strain evidence="9 10">DSM 18435</strain>
    </source>
</reference>
<keyword evidence="4" id="KW-0677">Repeat</keyword>
<evidence type="ECO:0000313" key="9">
    <source>
        <dbReference type="EMBL" id="TDQ32752.1"/>
    </source>
</evidence>
<feature type="transmembrane region" description="Helical" evidence="7">
    <location>
        <begin position="139"/>
        <end position="161"/>
    </location>
</feature>
<dbReference type="Pfam" id="PF03600">
    <property type="entry name" value="CitMHS"/>
    <property type="match status" value="1"/>
</dbReference>
<protein>
    <submittedName>
        <fullName evidence="9">Citrate transporter</fullName>
    </submittedName>
</protein>
<feature type="transmembrane region" description="Helical" evidence="7">
    <location>
        <begin position="173"/>
        <end position="196"/>
    </location>
</feature>
<keyword evidence="6 7" id="KW-0472">Membrane</keyword>
<dbReference type="InterPro" id="IPR036721">
    <property type="entry name" value="RCK_C_sf"/>
</dbReference>
<accession>A0A4R6TML0</accession>
<dbReference type="PANTHER" id="PTHR43652:SF2">
    <property type="entry name" value="BASIC AMINO ACID ANTIPORTER YFCC-RELATED"/>
    <property type="match status" value="1"/>
</dbReference>
<comment type="subcellular location">
    <subcellularLocation>
        <location evidence="1">Membrane</location>
        <topology evidence="1">Multi-pass membrane protein</topology>
    </subcellularLocation>
</comment>
<dbReference type="RefSeq" id="WP_133642789.1">
    <property type="nucleotide sequence ID" value="NZ_SNYI01000001.1"/>
</dbReference>
<keyword evidence="3 7" id="KW-0812">Transmembrane</keyword>
<organism evidence="9 10">
    <name type="scientific">Zeaxanthinibacter enoshimensis</name>
    <dbReference type="NCBI Taxonomy" id="392009"/>
    <lineage>
        <taxon>Bacteria</taxon>
        <taxon>Pseudomonadati</taxon>
        <taxon>Bacteroidota</taxon>
        <taxon>Flavobacteriia</taxon>
        <taxon>Flavobacteriales</taxon>
        <taxon>Flavobacteriaceae</taxon>
        <taxon>Zeaxanthinibacter</taxon>
    </lineage>
</organism>
<dbReference type="InterPro" id="IPR051679">
    <property type="entry name" value="DASS-Related_Transporters"/>
</dbReference>
<proteinExistence type="predicted"/>
<feature type="transmembrane region" description="Helical" evidence="7">
    <location>
        <begin position="91"/>
        <end position="119"/>
    </location>
</feature>
<dbReference type="Gene3D" id="3.30.70.1450">
    <property type="entry name" value="Regulator of K+ conductance, C-terminal domain"/>
    <property type="match status" value="1"/>
</dbReference>
<dbReference type="SUPFAM" id="SSF116726">
    <property type="entry name" value="TrkA C-terminal domain-like"/>
    <property type="match status" value="2"/>
</dbReference>
<dbReference type="AlphaFoldDB" id="A0A4R6TML0"/>
<feature type="transmembrane region" description="Helical" evidence="7">
    <location>
        <begin position="31"/>
        <end position="52"/>
    </location>
</feature>
<keyword evidence="2" id="KW-0813">Transport</keyword>
<evidence type="ECO:0000256" key="7">
    <source>
        <dbReference type="SAM" id="Phobius"/>
    </source>
</evidence>
<dbReference type="GO" id="GO:0008324">
    <property type="term" value="F:monoatomic cation transmembrane transporter activity"/>
    <property type="evidence" value="ECO:0007669"/>
    <property type="project" value="InterPro"/>
</dbReference>
<evidence type="ECO:0000313" key="10">
    <source>
        <dbReference type="Proteomes" id="UP000295468"/>
    </source>
</evidence>
<evidence type="ECO:0000256" key="4">
    <source>
        <dbReference type="ARBA" id="ARBA00022737"/>
    </source>
</evidence>
<name>A0A4R6TML0_9FLAO</name>
<feature type="transmembrane region" description="Helical" evidence="7">
    <location>
        <begin position="58"/>
        <end position="79"/>
    </location>
</feature>
<evidence type="ECO:0000256" key="3">
    <source>
        <dbReference type="ARBA" id="ARBA00022692"/>
    </source>
</evidence>
<evidence type="ECO:0000256" key="1">
    <source>
        <dbReference type="ARBA" id="ARBA00004141"/>
    </source>
</evidence>
<feature type="transmembrane region" description="Helical" evidence="7">
    <location>
        <begin position="553"/>
        <end position="572"/>
    </location>
</feature>
<feature type="transmembrane region" description="Helical" evidence="7">
    <location>
        <begin position="510"/>
        <end position="541"/>
    </location>
</feature>
<dbReference type="PANTHER" id="PTHR43652">
    <property type="entry name" value="BASIC AMINO ACID ANTIPORTER YFCC-RELATED"/>
    <property type="match status" value="1"/>
</dbReference>
<dbReference type="Proteomes" id="UP000295468">
    <property type="component" value="Unassembled WGS sequence"/>
</dbReference>
<dbReference type="Pfam" id="PF02080">
    <property type="entry name" value="TrkA_C"/>
    <property type="match status" value="1"/>
</dbReference>
<gene>
    <name evidence="9" type="ORF">CLV82_0585</name>
</gene>
<evidence type="ECO:0000256" key="2">
    <source>
        <dbReference type="ARBA" id="ARBA00022448"/>
    </source>
</evidence>
<keyword evidence="10" id="KW-1185">Reference proteome</keyword>
<sequence>MSLEIALIFIIILGIIILFAFEVFPVDKISFCLIGTLLLLGLVTPDEAISGFSNRATITILCLMIIAVALEQNGVITWMANGLKRVKNWPIYFIIPLFMLITGSISAFISSTAVVIVFIKIITELSEKYQISESRLLLPISFSSILGGSCTLMGTSTNLIVNSLYITRTEERIGFFEFSWMGIIFLVIAIVVITVLHKVLPASTDKNLEDQYDLDNYILTLEIAPDSALVGQAIRDTPFKDEDHLTLLKLSRKGRDKNILAGNIRLQPGDRIKLSCDLAHLMRLKNSKDFLIAPEEEVVMEGSTTKIKQVGKADKDKTSVEPGEILLVEIMMLPGARFLEKTLKEVRTILANIATPIAIKRRQRRVFRTDRLLRYNVNPTYLRVGDRILVEIEKEKINDLEVFDNIAILQQYEPPLHSGYKRWLSLAILGGVVLLAASGVLHILSSAITGCLALLLTNCITLENVYKKINWSVIILLAGMIPLGVAMHNTGADDWITGKLLGLMHGQDSLVSIGLLFLVTMLISGVVSNNATAIIMTPIAISLASGMDLPIKPYVLAVMFASNFSFFTPVGYQTNALIYSMGHYNFRHFLILGGIISLLLWLVGSFLLNTMIP</sequence>
<dbReference type="EMBL" id="SNYI01000001">
    <property type="protein sequence ID" value="TDQ32752.1"/>
    <property type="molecule type" value="Genomic_DNA"/>
</dbReference>
<keyword evidence="5 7" id="KW-1133">Transmembrane helix</keyword>